<gene>
    <name evidence="1" type="ORF">SCALOS_LOCUS10013</name>
</gene>
<organism evidence="1 2">
    <name type="scientific">Scutellospora calospora</name>
    <dbReference type="NCBI Taxonomy" id="85575"/>
    <lineage>
        <taxon>Eukaryota</taxon>
        <taxon>Fungi</taxon>
        <taxon>Fungi incertae sedis</taxon>
        <taxon>Mucoromycota</taxon>
        <taxon>Glomeromycotina</taxon>
        <taxon>Glomeromycetes</taxon>
        <taxon>Diversisporales</taxon>
        <taxon>Gigasporaceae</taxon>
        <taxon>Scutellospora</taxon>
    </lineage>
</organism>
<evidence type="ECO:0000313" key="1">
    <source>
        <dbReference type="EMBL" id="CAG8687946.1"/>
    </source>
</evidence>
<proteinExistence type="predicted"/>
<protein>
    <submittedName>
        <fullName evidence="1">10399_t:CDS:1</fullName>
    </submittedName>
</protein>
<feature type="non-terminal residue" evidence="1">
    <location>
        <position position="1"/>
    </location>
</feature>
<dbReference type="EMBL" id="CAJVPM010034709">
    <property type="protein sequence ID" value="CAG8687946.1"/>
    <property type="molecule type" value="Genomic_DNA"/>
</dbReference>
<accession>A0ACA9P2B0</accession>
<evidence type="ECO:0000313" key="2">
    <source>
        <dbReference type="Proteomes" id="UP000789860"/>
    </source>
</evidence>
<name>A0ACA9P2B0_9GLOM</name>
<sequence>TDETIFEYESTGDVTFMCEDTDKIIYKSISDTSFKTFELRNT</sequence>
<comment type="caution">
    <text evidence="1">The sequence shown here is derived from an EMBL/GenBank/DDBJ whole genome shotgun (WGS) entry which is preliminary data.</text>
</comment>
<dbReference type="Proteomes" id="UP000789860">
    <property type="component" value="Unassembled WGS sequence"/>
</dbReference>
<keyword evidence="2" id="KW-1185">Reference proteome</keyword>
<feature type="non-terminal residue" evidence="1">
    <location>
        <position position="42"/>
    </location>
</feature>
<reference evidence="1" key="1">
    <citation type="submission" date="2021-06" db="EMBL/GenBank/DDBJ databases">
        <authorList>
            <person name="Kallberg Y."/>
            <person name="Tangrot J."/>
            <person name="Rosling A."/>
        </authorList>
    </citation>
    <scope>NUCLEOTIDE SEQUENCE</scope>
    <source>
        <strain evidence="1">AU212A</strain>
    </source>
</reference>